<proteinExistence type="predicted"/>
<dbReference type="NCBIfam" id="NF006718">
    <property type="entry name" value="PRK09256.1"/>
    <property type="match status" value="1"/>
</dbReference>
<dbReference type="Gene3D" id="3.30.160.20">
    <property type="match status" value="1"/>
</dbReference>
<gene>
    <name evidence="3" type="primary">arfB</name>
    <name evidence="3" type="ORF">ACFSJU_10805</name>
</gene>
<keyword evidence="3" id="KW-0378">Hydrolase</keyword>
<sequence length="137" mass="15598">MEISIHNLLPNITFKTSRSGGKGGQNVNKVSSKAELNFDFEASELFTTEQKTLLRQKLAGKMTSEGLIQVISEEERSQYLNKERTLQKLLLLLKNALHVQMPRKATKPKKSAVAQRLKNKQQQALKKLNRSKKGFEF</sequence>
<comment type="caution">
    <text evidence="3">The sequence shown here is derived from an EMBL/GenBank/DDBJ whole genome shotgun (WGS) entry which is preliminary data.</text>
</comment>
<feature type="compositionally biased region" description="Low complexity" evidence="1">
    <location>
        <begin position="114"/>
        <end position="126"/>
    </location>
</feature>
<dbReference type="GO" id="GO:0004045">
    <property type="term" value="F:peptidyl-tRNA hydrolase activity"/>
    <property type="evidence" value="ECO:0007669"/>
    <property type="project" value="UniProtKB-EC"/>
</dbReference>
<feature type="compositionally biased region" description="Basic residues" evidence="1">
    <location>
        <begin position="127"/>
        <end position="137"/>
    </location>
</feature>
<dbReference type="InterPro" id="IPR000352">
    <property type="entry name" value="Pep_chain_release_fac_I"/>
</dbReference>
<evidence type="ECO:0000259" key="2">
    <source>
        <dbReference type="Pfam" id="PF00472"/>
    </source>
</evidence>
<feature type="domain" description="Prokaryotic-type class I peptide chain release factors" evidence="2">
    <location>
        <begin position="11"/>
        <end position="124"/>
    </location>
</feature>
<evidence type="ECO:0000256" key="1">
    <source>
        <dbReference type="SAM" id="MobiDB-lite"/>
    </source>
</evidence>
<dbReference type="RefSeq" id="WP_255902739.1">
    <property type="nucleotide sequence ID" value="NZ_JAFMZO010000003.1"/>
</dbReference>
<protein>
    <submittedName>
        <fullName evidence="3">Alternative ribosome rescue aminoacyl-tRNA hydrolase ArfB</fullName>
        <ecNumber evidence="3">3.1.1.29</ecNumber>
    </submittedName>
</protein>
<dbReference type="PANTHER" id="PTHR47814">
    <property type="entry name" value="PEPTIDYL-TRNA HYDROLASE ARFB"/>
    <property type="match status" value="1"/>
</dbReference>
<feature type="region of interest" description="Disordered" evidence="1">
    <location>
        <begin position="102"/>
        <end position="137"/>
    </location>
</feature>
<dbReference type="Pfam" id="PF00472">
    <property type="entry name" value="RF-1"/>
    <property type="match status" value="1"/>
</dbReference>
<keyword evidence="4" id="KW-1185">Reference proteome</keyword>
<organism evidence="3 4">
    <name type="scientific">Paradesertivirga mongoliensis</name>
    <dbReference type="NCBI Taxonomy" id="2100740"/>
    <lineage>
        <taxon>Bacteria</taxon>
        <taxon>Pseudomonadati</taxon>
        <taxon>Bacteroidota</taxon>
        <taxon>Sphingobacteriia</taxon>
        <taxon>Sphingobacteriales</taxon>
        <taxon>Sphingobacteriaceae</taxon>
        <taxon>Paradesertivirga</taxon>
    </lineage>
</organism>
<dbReference type="EMBL" id="JBHUHZ010000001">
    <property type="protein sequence ID" value="MFD2162882.1"/>
    <property type="molecule type" value="Genomic_DNA"/>
</dbReference>
<evidence type="ECO:0000313" key="3">
    <source>
        <dbReference type="EMBL" id="MFD2162882.1"/>
    </source>
</evidence>
<evidence type="ECO:0000313" key="4">
    <source>
        <dbReference type="Proteomes" id="UP001597387"/>
    </source>
</evidence>
<dbReference type="SUPFAM" id="SSF110916">
    <property type="entry name" value="Peptidyl-tRNA hydrolase domain-like"/>
    <property type="match status" value="1"/>
</dbReference>
<dbReference type="EC" id="3.1.1.29" evidence="3"/>
<dbReference type="Proteomes" id="UP001597387">
    <property type="component" value="Unassembled WGS sequence"/>
</dbReference>
<reference evidence="4" key="1">
    <citation type="journal article" date="2019" name="Int. J. Syst. Evol. Microbiol.">
        <title>The Global Catalogue of Microorganisms (GCM) 10K type strain sequencing project: providing services to taxonomists for standard genome sequencing and annotation.</title>
        <authorList>
            <consortium name="The Broad Institute Genomics Platform"/>
            <consortium name="The Broad Institute Genome Sequencing Center for Infectious Disease"/>
            <person name="Wu L."/>
            <person name="Ma J."/>
        </authorList>
    </citation>
    <scope>NUCLEOTIDE SEQUENCE [LARGE SCALE GENOMIC DNA]</scope>
    <source>
        <strain evidence="4">KCTC 42217</strain>
    </source>
</reference>
<name>A0ABW4ZML5_9SPHI</name>
<dbReference type="PANTHER" id="PTHR47814:SF1">
    <property type="entry name" value="PEPTIDYL-TRNA HYDROLASE ARFB"/>
    <property type="match status" value="1"/>
</dbReference>
<accession>A0ABW4ZML5</accession>